<feature type="region of interest" description="Disordered" evidence="1">
    <location>
        <begin position="121"/>
        <end position="144"/>
    </location>
</feature>
<reference evidence="2" key="1">
    <citation type="journal article" date="2020" name="Mol. Plant Microbe Interact.">
        <title>Complete genome sequences of four natural Pseudomonas isolates that catabolize a wide range of aromatic compounds relevant to lignin valorization.</title>
        <authorList>
            <person name="Hatmaker E.A."/>
            <person name="Presle G."/>
            <person name="Cannon O."/>
            <person name="Guss A.M."/>
            <person name="Elkins J.G."/>
        </authorList>
    </citation>
    <scope>NUCLEOTIDE SEQUENCE</scope>
    <source>
        <strain evidence="2">583</strain>
        <plasmid evidence="2">p_1</plasmid>
    </source>
</reference>
<accession>A0A7G6T6N2</accession>
<keyword evidence="2" id="KW-0614">Plasmid</keyword>
<evidence type="ECO:0000256" key="1">
    <source>
        <dbReference type="SAM" id="MobiDB-lite"/>
    </source>
</evidence>
<geneLocation type="plasmid" evidence="2 3">
    <name>p_1</name>
</geneLocation>
<name>A0A7G6T6N2_9HYPH</name>
<feature type="region of interest" description="Disordered" evidence="1">
    <location>
        <begin position="39"/>
        <end position="79"/>
    </location>
</feature>
<feature type="compositionally biased region" description="Basic and acidic residues" evidence="1">
    <location>
        <begin position="55"/>
        <end position="71"/>
    </location>
</feature>
<protein>
    <submittedName>
        <fullName evidence="2">Uncharacterized protein</fullName>
    </submittedName>
</protein>
<feature type="compositionally biased region" description="Low complexity" evidence="1">
    <location>
        <begin position="45"/>
        <end position="54"/>
    </location>
</feature>
<feature type="compositionally biased region" description="Basic residues" evidence="1">
    <location>
        <begin position="128"/>
        <end position="144"/>
    </location>
</feature>
<dbReference type="AlphaFoldDB" id="A0A7G6T6N2"/>
<gene>
    <name evidence="2" type="ORF">HB778_40470</name>
</gene>
<evidence type="ECO:0000313" key="2">
    <source>
        <dbReference type="EMBL" id="QND62414.1"/>
    </source>
</evidence>
<proteinExistence type="predicted"/>
<sequence>MGILTALAAGAISFLSPCVLPVVPGYVSYMVGNPMVRQRHAADHPSPSSRGSGRMRPDHSPGHPPTAKDMRGSVGEARSSRLSASMGILLAACPSMRELARGDEIRYRRDFLARAELVRPMLGSPRARGGRPARCRASNRPRSR</sequence>
<dbReference type="EMBL" id="CP050299">
    <property type="protein sequence ID" value="QND62414.1"/>
    <property type="molecule type" value="Genomic_DNA"/>
</dbReference>
<evidence type="ECO:0000313" key="3">
    <source>
        <dbReference type="Proteomes" id="UP000515465"/>
    </source>
</evidence>
<dbReference type="Proteomes" id="UP000515465">
    <property type="component" value="Plasmid p_1"/>
</dbReference>
<organism evidence="2 3">
    <name type="scientific">Mesorhizobium huakuii</name>
    <dbReference type="NCBI Taxonomy" id="28104"/>
    <lineage>
        <taxon>Bacteria</taxon>
        <taxon>Pseudomonadati</taxon>
        <taxon>Pseudomonadota</taxon>
        <taxon>Alphaproteobacteria</taxon>
        <taxon>Hyphomicrobiales</taxon>
        <taxon>Phyllobacteriaceae</taxon>
        <taxon>Mesorhizobium</taxon>
    </lineage>
</organism>